<name>G2QWA8_THETT</name>
<dbReference type="OrthoDB" id="3219396at2759"/>
<evidence type="ECO:0000313" key="3">
    <source>
        <dbReference type="Proteomes" id="UP000008181"/>
    </source>
</evidence>
<dbReference type="GeneID" id="11519146"/>
<organism evidence="2 3">
    <name type="scientific">Thermothielavioides terrestris (strain ATCC 38088 / NRRL 8126)</name>
    <name type="common">Thielavia terrestris</name>
    <dbReference type="NCBI Taxonomy" id="578455"/>
    <lineage>
        <taxon>Eukaryota</taxon>
        <taxon>Fungi</taxon>
        <taxon>Dikarya</taxon>
        <taxon>Ascomycota</taxon>
        <taxon>Pezizomycotina</taxon>
        <taxon>Sordariomycetes</taxon>
        <taxon>Sordariomycetidae</taxon>
        <taxon>Sordariales</taxon>
        <taxon>Chaetomiaceae</taxon>
        <taxon>Thermothielavioides</taxon>
        <taxon>Thermothielavioides terrestris</taxon>
    </lineage>
</organism>
<dbReference type="HOGENOM" id="CLU_064129_0_0_1"/>
<protein>
    <submittedName>
        <fullName evidence="2">Uncharacterized protein</fullName>
    </submittedName>
</protein>
<feature type="region of interest" description="Disordered" evidence="1">
    <location>
        <begin position="1"/>
        <end position="38"/>
    </location>
</feature>
<evidence type="ECO:0000313" key="2">
    <source>
        <dbReference type="EMBL" id="AEO63883.1"/>
    </source>
</evidence>
<dbReference type="EMBL" id="CP003009">
    <property type="protein sequence ID" value="AEO63883.1"/>
    <property type="molecule type" value="Genomic_DNA"/>
</dbReference>
<dbReference type="RefSeq" id="XP_003650219.1">
    <property type="nucleotide sequence ID" value="XM_003650171.1"/>
</dbReference>
<dbReference type="Proteomes" id="UP000008181">
    <property type="component" value="Chromosome 1"/>
</dbReference>
<sequence>MAAPPVQAHWSTATSPLQGEQPQGQQAVESHEVDSENADLDSAVAGQLIARTSSLTISGPRSDAEGCPVPRDSRDTLDVACDEIPRSPIPPLSTDAQPHPATLRDEWQDPWGTEQADAVALASSSCTSMLEKPCKEELQEGGGKNSQTSHALRTLSLAPYLHQARLRRTRAVLPPLLTSPARPSLADLARRSIFLTRTAFASRKLARSLASIRLARRLAARPSAESLVARCVLPPECVPRAAATSGGGGGHGGGGATLVLAPALVARKRAVEREKVKDGLRAWVGSVWKRQVRLREEGVRRWEERAGVGRVWRLRRFWEKVGRGEEV</sequence>
<dbReference type="eggNOG" id="ENOG502SC4D">
    <property type="taxonomic scope" value="Eukaryota"/>
</dbReference>
<dbReference type="KEGG" id="ttt:THITE_2041922"/>
<proteinExistence type="predicted"/>
<feature type="compositionally biased region" description="Polar residues" evidence="1">
    <location>
        <begin position="9"/>
        <end position="28"/>
    </location>
</feature>
<reference evidence="2 3" key="1">
    <citation type="journal article" date="2011" name="Nat. Biotechnol.">
        <title>Comparative genomic analysis of the thermophilic biomass-degrading fungi Myceliophthora thermophila and Thielavia terrestris.</title>
        <authorList>
            <person name="Berka R.M."/>
            <person name="Grigoriev I.V."/>
            <person name="Otillar R."/>
            <person name="Salamov A."/>
            <person name="Grimwood J."/>
            <person name="Reid I."/>
            <person name="Ishmael N."/>
            <person name="John T."/>
            <person name="Darmond C."/>
            <person name="Moisan M.-C."/>
            <person name="Henrissat B."/>
            <person name="Coutinho P.M."/>
            <person name="Lombard V."/>
            <person name="Natvig D.O."/>
            <person name="Lindquist E."/>
            <person name="Schmutz J."/>
            <person name="Lucas S."/>
            <person name="Harris P."/>
            <person name="Powlowski J."/>
            <person name="Bellemare A."/>
            <person name="Taylor D."/>
            <person name="Butler G."/>
            <person name="de Vries R.P."/>
            <person name="Allijn I.E."/>
            <person name="van den Brink J."/>
            <person name="Ushinsky S."/>
            <person name="Storms R."/>
            <person name="Powell A.J."/>
            <person name="Paulsen I.T."/>
            <person name="Elbourne L.D.H."/>
            <person name="Baker S.E."/>
            <person name="Magnuson J."/>
            <person name="LaBoissiere S."/>
            <person name="Clutterbuck A.J."/>
            <person name="Martinez D."/>
            <person name="Wogulis M."/>
            <person name="de Leon A.L."/>
            <person name="Rey M.W."/>
            <person name="Tsang A."/>
        </authorList>
    </citation>
    <scope>NUCLEOTIDE SEQUENCE [LARGE SCALE GENOMIC DNA]</scope>
    <source>
        <strain evidence="3">ATCC 38088 / NRRL 8126</strain>
    </source>
</reference>
<accession>G2QWA8</accession>
<feature type="region of interest" description="Disordered" evidence="1">
    <location>
        <begin position="56"/>
        <end position="75"/>
    </location>
</feature>
<dbReference type="STRING" id="578455.G2QWA8"/>
<dbReference type="AlphaFoldDB" id="G2QWA8"/>
<gene>
    <name evidence="2" type="ORF">THITE_2041922</name>
</gene>
<keyword evidence="3" id="KW-1185">Reference proteome</keyword>
<evidence type="ECO:0000256" key="1">
    <source>
        <dbReference type="SAM" id="MobiDB-lite"/>
    </source>
</evidence>